<proteinExistence type="predicted"/>
<protein>
    <recommendedName>
        <fullName evidence="4">DUF4283 domain-containing protein</fullName>
    </recommendedName>
</protein>
<evidence type="ECO:0000313" key="2">
    <source>
        <dbReference type="EMBL" id="MBA0560222.1"/>
    </source>
</evidence>
<name>A0A7J8M6R9_9ROSI</name>
<sequence>MFSSSSVSNVDNTREGDSLSEDSNTKKVRFKESDVIPEYVMDVKKSFVGGVPSTISRREYISSWKRKCQPVVFIMLGWNLGIMTLYKRLYGIWRPSKPFQLMDIENGYFLAKFKSTNDYDNILS</sequence>
<feature type="region of interest" description="Disordered" evidence="1">
    <location>
        <begin position="1"/>
        <end position="25"/>
    </location>
</feature>
<keyword evidence="3" id="KW-1185">Reference proteome</keyword>
<comment type="caution">
    <text evidence="2">The sequence shown here is derived from an EMBL/GenBank/DDBJ whole genome shotgun (WGS) entry which is preliminary data.</text>
</comment>
<organism evidence="2 3">
    <name type="scientific">Gossypium lobatum</name>
    <dbReference type="NCBI Taxonomy" id="34289"/>
    <lineage>
        <taxon>Eukaryota</taxon>
        <taxon>Viridiplantae</taxon>
        <taxon>Streptophyta</taxon>
        <taxon>Embryophyta</taxon>
        <taxon>Tracheophyta</taxon>
        <taxon>Spermatophyta</taxon>
        <taxon>Magnoliopsida</taxon>
        <taxon>eudicotyledons</taxon>
        <taxon>Gunneridae</taxon>
        <taxon>Pentapetalae</taxon>
        <taxon>rosids</taxon>
        <taxon>malvids</taxon>
        <taxon>Malvales</taxon>
        <taxon>Malvaceae</taxon>
        <taxon>Malvoideae</taxon>
        <taxon>Gossypium</taxon>
    </lineage>
</organism>
<dbReference type="EMBL" id="JABEZX010000007">
    <property type="protein sequence ID" value="MBA0560222.1"/>
    <property type="molecule type" value="Genomic_DNA"/>
</dbReference>
<evidence type="ECO:0000256" key="1">
    <source>
        <dbReference type="SAM" id="MobiDB-lite"/>
    </source>
</evidence>
<reference evidence="2 3" key="1">
    <citation type="journal article" date="2019" name="Genome Biol. Evol.">
        <title>Insights into the evolution of the New World diploid cottons (Gossypium, subgenus Houzingenia) based on genome sequencing.</title>
        <authorList>
            <person name="Grover C.E."/>
            <person name="Arick M.A. 2nd"/>
            <person name="Thrash A."/>
            <person name="Conover J.L."/>
            <person name="Sanders W.S."/>
            <person name="Peterson D.G."/>
            <person name="Frelichowski J.E."/>
            <person name="Scheffler J.A."/>
            <person name="Scheffler B.E."/>
            <person name="Wendel J.F."/>
        </authorList>
    </citation>
    <scope>NUCLEOTIDE SEQUENCE [LARGE SCALE GENOMIC DNA]</scope>
    <source>
        <strain evidence="2">157</strain>
        <tissue evidence="2">Leaf</tissue>
    </source>
</reference>
<gene>
    <name evidence="2" type="ORF">Golob_017135</name>
</gene>
<evidence type="ECO:0000313" key="3">
    <source>
        <dbReference type="Proteomes" id="UP000593572"/>
    </source>
</evidence>
<feature type="compositionally biased region" description="Polar residues" evidence="1">
    <location>
        <begin position="1"/>
        <end position="11"/>
    </location>
</feature>
<dbReference type="Proteomes" id="UP000593572">
    <property type="component" value="Unassembled WGS sequence"/>
</dbReference>
<dbReference type="AlphaFoldDB" id="A0A7J8M6R9"/>
<accession>A0A7J8M6R9</accession>
<evidence type="ECO:0008006" key="4">
    <source>
        <dbReference type="Google" id="ProtNLM"/>
    </source>
</evidence>